<reference evidence="1 2" key="1">
    <citation type="journal article" date="2014" name="BMC Genomics">
        <title>Complete genome sequence of producer of the glycopeptide antibiotic Aculeximycin Kutzneria albida DSM 43870T, a representative of minor genus of Pseudonocardiaceae.</title>
        <authorList>
            <person name="Rebets Y."/>
            <person name="Tokovenko B."/>
            <person name="Lushchyk I."/>
            <person name="Ruckert C."/>
            <person name="Zaburannyi N."/>
            <person name="Bechthold A."/>
            <person name="Kalinowski J."/>
            <person name="Luzhetskyy A."/>
        </authorList>
    </citation>
    <scope>NUCLEOTIDE SEQUENCE [LARGE SCALE GENOMIC DNA]</scope>
    <source>
        <strain evidence="1">DSM 43870</strain>
    </source>
</reference>
<dbReference type="Gene3D" id="3.40.109.10">
    <property type="entry name" value="NADH Oxidase"/>
    <property type="match status" value="1"/>
</dbReference>
<dbReference type="OrthoDB" id="8156917at2"/>
<proteinExistence type="predicted"/>
<dbReference type="EMBL" id="CP007155">
    <property type="protein sequence ID" value="AHH96585.1"/>
    <property type="molecule type" value="Genomic_DNA"/>
</dbReference>
<dbReference type="Proteomes" id="UP000019225">
    <property type="component" value="Chromosome"/>
</dbReference>
<keyword evidence="2" id="KW-1185">Reference proteome</keyword>
<dbReference type="RefSeq" id="WP_025356712.1">
    <property type="nucleotide sequence ID" value="NZ_CP007155.1"/>
</dbReference>
<evidence type="ECO:0000313" key="1">
    <source>
        <dbReference type="EMBL" id="AHH96585.1"/>
    </source>
</evidence>
<dbReference type="AlphaFoldDB" id="W5W765"/>
<dbReference type="STRING" id="1449976.KALB_3218"/>
<dbReference type="KEGG" id="kal:KALB_3218"/>
<organism evidence="1 2">
    <name type="scientific">Kutzneria albida DSM 43870</name>
    <dbReference type="NCBI Taxonomy" id="1449976"/>
    <lineage>
        <taxon>Bacteria</taxon>
        <taxon>Bacillati</taxon>
        <taxon>Actinomycetota</taxon>
        <taxon>Actinomycetes</taxon>
        <taxon>Pseudonocardiales</taxon>
        <taxon>Pseudonocardiaceae</taxon>
        <taxon>Kutzneria</taxon>
    </lineage>
</organism>
<dbReference type="GO" id="GO:0016491">
    <property type="term" value="F:oxidoreductase activity"/>
    <property type="evidence" value="ECO:0007669"/>
    <property type="project" value="InterPro"/>
</dbReference>
<sequence length="309" mass="33793">MLTRRPNRQSGDQWSKTETTTLLNAVRHAPVLHPERPYVLQLGERTASLYQLGAAQRHERAGINRLVYCGTALANLFLAVRSLGWRATMEIAGDGMEPDLVAVVRAVARAEPTAAELWLHRRVERMDPYWAEPSPWPGEATALDRLLASNWCPGTDLRLLSDRSEVAAAARLVLHAGRRLDGDRWCADELRPWLTPQPSALSPVPTTEQRPVATLVEPYADAVCAIAARLVSGPVLLVCTRGDTPRDHVLAGAAVQNARLAAAALGLWVRPVSRLIRLDEVRAGLAEQLGVDGYVHALLRVGLPPEPES</sequence>
<evidence type="ECO:0008006" key="3">
    <source>
        <dbReference type="Google" id="ProtNLM"/>
    </source>
</evidence>
<accession>W5W765</accession>
<dbReference type="eggNOG" id="COG0778">
    <property type="taxonomic scope" value="Bacteria"/>
</dbReference>
<name>W5W765_9PSEU</name>
<dbReference type="HOGENOM" id="CLU_051479_4_0_11"/>
<protein>
    <recommendedName>
        <fullName evidence="3">Nitroreductase domain-containing protein</fullName>
    </recommendedName>
</protein>
<evidence type="ECO:0000313" key="2">
    <source>
        <dbReference type="Proteomes" id="UP000019225"/>
    </source>
</evidence>
<dbReference type="InterPro" id="IPR000415">
    <property type="entry name" value="Nitroreductase-like"/>
</dbReference>
<gene>
    <name evidence="1" type="ORF">KALB_3218</name>
</gene>